<gene>
    <name evidence="1" type="ORF">HLVA_03310</name>
</gene>
<dbReference type="AlphaFoldDB" id="A0AAU9DEK0"/>
<dbReference type="EMBL" id="AP027059">
    <property type="protein sequence ID" value="BDU49762.1"/>
    <property type="molecule type" value="Genomic_DNA"/>
</dbReference>
<dbReference type="KEGG" id="haby:HLVA_03310"/>
<evidence type="ECO:0000313" key="1">
    <source>
        <dbReference type="EMBL" id="BDU49762.1"/>
    </source>
</evidence>
<organism evidence="1 2">
    <name type="scientific">Haliovirga abyssi</name>
    <dbReference type="NCBI Taxonomy" id="2996794"/>
    <lineage>
        <taxon>Bacteria</taxon>
        <taxon>Fusobacteriati</taxon>
        <taxon>Fusobacteriota</taxon>
        <taxon>Fusobacteriia</taxon>
        <taxon>Fusobacteriales</taxon>
        <taxon>Haliovirgaceae</taxon>
        <taxon>Haliovirga</taxon>
    </lineage>
</organism>
<keyword evidence="2" id="KW-1185">Reference proteome</keyword>
<sequence>MKKIFVLFIILCNLIVAQDYNKAVMENKNIKSIEQKQITEQEISLIGVNVDGIRVDKIYTNLLSQKSEVVILKKDLETAFLAKNKDIKEINLTIGKDKLIAKGKVSLLGIIMSVYLEGEFILNDNQELEFDIKKAKVNGIIGVPKKIIEGFKKRLNPIFKLKKFGIPLYVSKIIFEKDKIKFI</sequence>
<evidence type="ECO:0008006" key="3">
    <source>
        <dbReference type="Google" id="ProtNLM"/>
    </source>
</evidence>
<proteinExistence type="predicted"/>
<protein>
    <recommendedName>
        <fullName evidence="3">DUF2993 domain-containing protein</fullName>
    </recommendedName>
</protein>
<reference evidence="1 2" key="1">
    <citation type="submission" date="2022-11" db="EMBL/GenBank/DDBJ databases">
        <title>Haliovirga abyssi gen. nov., sp. nov., a mesophilic fermentative bacterium isolated from the Iheya North hydrothermal field and the proposal of Haliovirgaceae fam. nov.</title>
        <authorList>
            <person name="Miyazaki U."/>
            <person name="Tame A."/>
            <person name="Miyazaki J."/>
            <person name="Takai K."/>
            <person name="Sawayama S."/>
            <person name="Kitajima M."/>
            <person name="Okamoto A."/>
            <person name="Nakagawa S."/>
        </authorList>
    </citation>
    <scope>NUCLEOTIDE SEQUENCE [LARGE SCALE GENOMIC DNA]</scope>
    <source>
        <strain evidence="1 2">IC12</strain>
    </source>
</reference>
<dbReference type="RefSeq" id="WP_307904708.1">
    <property type="nucleotide sequence ID" value="NZ_AP027059.1"/>
</dbReference>
<name>A0AAU9DEK0_9FUSO</name>
<accession>A0AAU9DEK0</accession>
<evidence type="ECO:0000313" key="2">
    <source>
        <dbReference type="Proteomes" id="UP001321582"/>
    </source>
</evidence>
<dbReference type="Proteomes" id="UP001321582">
    <property type="component" value="Chromosome"/>
</dbReference>